<name>A0A9P8K3W9_AURME</name>
<protein>
    <submittedName>
        <fullName evidence="2">Uncharacterized protein</fullName>
    </submittedName>
</protein>
<evidence type="ECO:0000313" key="3">
    <source>
        <dbReference type="Proteomes" id="UP000767238"/>
    </source>
</evidence>
<organism evidence="2 3">
    <name type="scientific">Aureobasidium melanogenum</name>
    <name type="common">Aureobasidium pullulans var. melanogenum</name>
    <dbReference type="NCBI Taxonomy" id="46634"/>
    <lineage>
        <taxon>Eukaryota</taxon>
        <taxon>Fungi</taxon>
        <taxon>Dikarya</taxon>
        <taxon>Ascomycota</taxon>
        <taxon>Pezizomycotina</taxon>
        <taxon>Dothideomycetes</taxon>
        <taxon>Dothideomycetidae</taxon>
        <taxon>Dothideales</taxon>
        <taxon>Saccotheciaceae</taxon>
        <taxon>Aureobasidium</taxon>
    </lineage>
</organism>
<reference evidence="2" key="2">
    <citation type="submission" date="2021-08" db="EMBL/GenBank/DDBJ databases">
        <authorList>
            <person name="Gostincar C."/>
            <person name="Sun X."/>
            <person name="Song Z."/>
            <person name="Gunde-Cimerman N."/>
        </authorList>
    </citation>
    <scope>NUCLEOTIDE SEQUENCE</scope>
    <source>
        <strain evidence="2">EXF-8016</strain>
    </source>
</reference>
<feature type="compositionally biased region" description="Basic and acidic residues" evidence="1">
    <location>
        <begin position="39"/>
        <end position="52"/>
    </location>
</feature>
<feature type="region of interest" description="Disordered" evidence="1">
    <location>
        <begin position="1"/>
        <end position="69"/>
    </location>
</feature>
<sequence length="230" mass="26227">MSTFPASPSSIPEIANSDSPSAASHKRKRGFSDSDESGSEDRSSEEPDLDYKLDEDDEESRHYTSRKSIGQLEDLLEEMRALPESSQRDESIKDLEEFTKALDSYDFKSCRKHQKCIDQNDLEAVIEMAEGEQFIEQMIRDGLKRAESKFPKNEEVARALSYFMGPSAEAEVKKLVATVTNTMLALGEVNDEDILRRNAEPVIIDLIVNPREEERRAGLEKLFRFNRALW</sequence>
<gene>
    <name evidence="2" type="ORF">KCV03_g7015</name>
</gene>
<evidence type="ECO:0000313" key="2">
    <source>
        <dbReference type="EMBL" id="KAH0217582.1"/>
    </source>
</evidence>
<dbReference type="AlphaFoldDB" id="A0A9P8K3W9"/>
<feature type="non-terminal residue" evidence="2">
    <location>
        <position position="1"/>
    </location>
</feature>
<comment type="caution">
    <text evidence="2">The sequence shown here is derived from an EMBL/GenBank/DDBJ whole genome shotgun (WGS) entry which is preliminary data.</text>
</comment>
<accession>A0A9P8K3W9</accession>
<dbReference type="EMBL" id="JAHFYH010000055">
    <property type="protein sequence ID" value="KAH0217582.1"/>
    <property type="molecule type" value="Genomic_DNA"/>
</dbReference>
<evidence type="ECO:0000256" key="1">
    <source>
        <dbReference type="SAM" id="MobiDB-lite"/>
    </source>
</evidence>
<reference evidence="2" key="1">
    <citation type="journal article" date="2021" name="J Fungi (Basel)">
        <title>Virulence traits and population genomics of the black yeast Aureobasidium melanogenum.</title>
        <authorList>
            <person name="Cernosa A."/>
            <person name="Sun X."/>
            <person name="Gostincar C."/>
            <person name="Fang C."/>
            <person name="Gunde-Cimerman N."/>
            <person name="Song Z."/>
        </authorList>
    </citation>
    <scope>NUCLEOTIDE SEQUENCE</scope>
    <source>
        <strain evidence="2">EXF-8016</strain>
    </source>
</reference>
<dbReference type="OrthoDB" id="10339542at2759"/>
<feature type="compositionally biased region" description="Polar residues" evidence="1">
    <location>
        <begin position="1"/>
        <end position="22"/>
    </location>
</feature>
<dbReference type="Proteomes" id="UP000767238">
    <property type="component" value="Unassembled WGS sequence"/>
</dbReference>
<proteinExistence type="predicted"/>